<sequence>MRILIAAAGSRGDVAPYTGLGAGLRRAGYEVAVATTDAFAPLVRAAGLEFRRLPADARARGDVSDRRELMRTASAFLTELGEGFAAEVLLQPVGDLLGEPFLHLRAAGEVLDDPGELGQAEDPPSRQVADVGGADERQQVVLAHRAHRDGPGEHQFVVSLLVGEGGQVERPGAEEFGVRPRHPGRRAAQPFRVGPHPQRPQELPGGLLRRGEVDAVGLADHPQRRLHRNPVRLLHLLDLLHLLLAGHGRPLSPQFHQQVLPLFVEPVKAAGHGRAGAGPPGRVGVIVAGWAVTRRRRQHRRWTGSTP</sequence>
<proteinExistence type="predicted"/>
<dbReference type="Proteomes" id="UP001206483">
    <property type="component" value="Unassembled WGS sequence"/>
</dbReference>
<gene>
    <name evidence="3" type="ORF">FHR36_005064</name>
</gene>
<feature type="domain" description="Glycosyltransferase family 28 N-terminal" evidence="2">
    <location>
        <begin position="3"/>
        <end position="61"/>
    </location>
</feature>
<feature type="region of interest" description="Disordered" evidence="1">
    <location>
        <begin position="174"/>
        <end position="205"/>
    </location>
</feature>
<comment type="caution">
    <text evidence="3">The sequence shown here is derived from an EMBL/GenBank/DDBJ whole genome shotgun (WGS) entry which is preliminary data.</text>
</comment>
<protein>
    <recommendedName>
        <fullName evidence="2">Glycosyltransferase family 28 N-terminal domain-containing protein</fullName>
    </recommendedName>
</protein>
<organism evidence="3 4">
    <name type="scientific">Kitasatospora paracochleata</name>
    <dbReference type="NCBI Taxonomy" id="58354"/>
    <lineage>
        <taxon>Bacteria</taxon>
        <taxon>Bacillati</taxon>
        <taxon>Actinomycetota</taxon>
        <taxon>Actinomycetes</taxon>
        <taxon>Kitasatosporales</taxon>
        <taxon>Streptomycetaceae</taxon>
        <taxon>Kitasatospora</taxon>
    </lineage>
</organism>
<evidence type="ECO:0000256" key="1">
    <source>
        <dbReference type="SAM" id="MobiDB-lite"/>
    </source>
</evidence>
<evidence type="ECO:0000313" key="3">
    <source>
        <dbReference type="EMBL" id="MCP2311901.1"/>
    </source>
</evidence>
<dbReference type="Gene3D" id="3.40.50.2000">
    <property type="entry name" value="Glycogen Phosphorylase B"/>
    <property type="match status" value="1"/>
</dbReference>
<evidence type="ECO:0000259" key="2">
    <source>
        <dbReference type="Pfam" id="PF03033"/>
    </source>
</evidence>
<name>A0ABT1J392_9ACTN</name>
<dbReference type="SUPFAM" id="SSF53756">
    <property type="entry name" value="UDP-Glycosyltransferase/glycogen phosphorylase"/>
    <property type="match status" value="1"/>
</dbReference>
<dbReference type="EMBL" id="JAMZDX010000004">
    <property type="protein sequence ID" value="MCP2311901.1"/>
    <property type="molecule type" value="Genomic_DNA"/>
</dbReference>
<keyword evidence="4" id="KW-1185">Reference proteome</keyword>
<accession>A0ABT1J392</accession>
<dbReference type="InterPro" id="IPR004276">
    <property type="entry name" value="GlycoTrans_28_N"/>
</dbReference>
<reference evidence="3 4" key="1">
    <citation type="submission" date="2022-06" db="EMBL/GenBank/DDBJ databases">
        <title>Sequencing the genomes of 1000 actinobacteria strains.</title>
        <authorList>
            <person name="Klenk H.-P."/>
        </authorList>
    </citation>
    <scope>NUCLEOTIDE SEQUENCE [LARGE SCALE GENOMIC DNA]</scope>
    <source>
        <strain evidence="3 4">DSM 41656</strain>
    </source>
</reference>
<evidence type="ECO:0000313" key="4">
    <source>
        <dbReference type="Proteomes" id="UP001206483"/>
    </source>
</evidence>
<dbReference type="Pfam" id="PF03033">
    <property type="entry name" value="Glyco_transf_28"/>
    <property type="match status" value="1"/>
</dbReference>